<proteinExistence type="predicted"/>
<protein>
    <recommendedName>
        <fullName evidence="3">ApeA N-terminal domain-containing protein</fullName>
    </recommendedName>
</protein>
<name>A0ABR7U8B4_9BRAD</name>
<gene>
    <name evidence="1" type="ORF">HA482_18975</name>
</gene>
<organism evidence="1 2">
    <name type="scientific">Bradyrhizobium campsiandrae</name>
    <dbReference type="NCBI Taxonomy" id="1729892"/>
    <lineage>
        <taxon>Bacteria</taxon>
        <taxon>Pseudomonadati</taxon>
        <taxon>Pseudomonadota</taxon>
        <taxon>Alphaproteobacteria</taxon>
        <taxon>Hyphomicrobiales</taxon>
        <taxon>Nitrobacteraceae</taxon>
        <taxon>Bradyrhizobium</taxon>
    </lineage>
</organism>
<comment type="caution">
    <text evidence="1">The sequence shown here is derived from an EMBL/GenBank/DDBJ whole genome shotgun (WGS) entry which is preliminary data.</text>
</comment>
<keyword evidence="2" id="KW-1185">Reference proteome</keyword>
<dbReference type="EMBL" id="JAATTO010000025">
    <property type="protein sequence ID" value="MBC9980291.1"/>
    <property type="molecule type" value="Genomic_DNA"/>
</dbReference>
<evidence type="ECO:0000313" key="2">
    <source>
        <dbReference type="Proteomes" id="UP000639516"/>
    </source>
</evidence>
<evidence type="ECO:0000313" key="1">
    <source>
        <dbReference type="EMBL" id="MBC9980291.1"/>
    </source>
</evidence>
<accession>A0ABR7U8B4</accession>
<evidence type="ECO:0008006" key="3">
    <source>
        <dbReference type="Google" id="ProtNLM"/>
    </source>
</evidence>
<dbReference type="Proteomes" id="UP000639516">
    <property type="component" value="Unassembled WGS sequence"/>
</dbReference>
<sequence length="335" mass="38269">MGQKHESWIADGEKYALLGLGVKITDPAVGELDLSPNFRVIGGNEFTIPPEWREWLGSIRIEEVDACTLFIACKLKSSTPDVLDGENNLLTHRAWAFFRGLLLSAPFATAHRPVILTGSCRDGEVGLRQQQDLEAPVPNDFRPYPDITPDEIRQAAEIAMRLEKLAETRQGSNRWRFNRVLHLYTQTRTERDLLERIHQYARCIDGLILCDPGKSAKQFKSRSELFIGPKHHDLMGEIYEVRSAVEHLHEDRYLDPVTRHTQIDLTKKEAIIEYIARTTLSRIVLDETLWPHFTSKASLTGFWAQADVNRKLIWGSPIDPMAALEEFDERYLPGV</sequence>
<reference evidence="1 2" key="1">
    <citation type="journal article" date="2020" name="Arch. Microbiol.">
        <title>Bradyrhizobium campsiandrae sp. nov., a nitrogen-fixing bacterial strain isolated from a native leguminous tree from the Amazon adapted to flooded conditions.</title>
        <authorList>
            <person name="Cabral Michel D."/>
            <person name="Martins da Costa E."/>
            <person name="Azarias Guimaraes A."/>
            <person name="Soares de Carvalho T."/>
            <person name="Santos de Castro Caputo P."/>
            <person name="Willems A."/>
            <person name="de Souza Moreira F.M."/>
        </authorList>
    </citation>
    <scope>NUCLEOTIDE SEQUENCE [LARGE SCALE GENOMIC DNA]</scope>
    <source>
        <strain evidence="2">INPA 384B</strain>
    </source>
</reference>
<dbReference type="RefSeq" id="WP_188104501.1">
    <property type="nucleotide sequence ID" value="NZ_JAANIH010000040.1"/>
</dbReference>